<name>A0A8X7C2G8_9ARAC</name>
<gene>
    <name evidence="1" type="ORF">TNIN_201381</name>
</gene>
<evidence type="ECO:0000313" key="2">
    <source>
        <dbReference type="Proteomes" id="UP000886998"/>
    </source>
</evidence>
<organism evidence="1 2">
    <name type="scientific">Trichonephila inaurata madagascariensis</name>
    <dbReference type="NCBI Taxonomy" id="2747483"/>
    <lineage>
        <taxon>Eukaryota</taxon>
        <taxon>Metazoa</taxon>
        <taxon>Ecdysozoa</taxon>
        <taxon>Arthropoda</taxon>
        <taxon>Chelicerata</taxon>
        <taxon>Arachnida</taxon>
        <taxon>Araneae</taxon>
        <taxon>Araneomorphae</taxon>
        <taxon>Entelegynae</taxon>
        <taxon>Araneoidea</taxon>
        <taxon>Nephilidae</taxon>
        <taxon>Trichonephila</taxon>
        <taxon>Trichonephila inaurata</taxon>
    </lineage>
</organism>
<protein>
    <submittedName>
        <fullName evidence="1">Uncharacterized protein</fullName>
    </submittedName>
</protein>
<sequence length="109" mass="12204">MKTDFNGRIPNAITIPIRMSDSVANCDTLRRLVTDPLFGMVSSTIINICGLRITSLGNAVRYKSEDVVMECSTVVCLVIAGREMFIIYFIEAFQWGESLYEQSISIDVE</sequence>
<accession>A0A8X7C2G8</accession>
<dbReference type="EMBL" id="BMAV01008043">
    <property type="protein sequence ID" value="GFY51377.1"/>
    <property type="molecule type" value="Genomic_DNA"/>
</dbReference>
<dbReference type="Proteomes" id="UP000886998">
    <property type="component" value="Unassembled WGS sequence"/>
</dbReference>
<keyword evidence="2" id="KW-1185">Reference proteome</keyword>
<evidence type="ECO:0000313" key="1">
    <source>
        <dbReference type="EMBL" id="GFY51377.1"/>
    </source>
</evidence>
<comment type="caution">
    <text evidence="1">The sequence shown here is derived from an EMBL/GenBank/DDBJ whole genome shotgun (WGS) entry which is preliminary data.</text>
</comment>
<dbReference type="OrthoDB" id="10325268at2759"/>
<dbReference type="AlphaFoldDB" id="A0A8X7C2G8"/>
<proteinExistence type="predicted"/>
<reference evidence="1" key="1">
    <citation type="submission" date="2020-08" db="EMBL/GenBank/DDBJ databases">
        <title>Multicomponent nature underlies the extraordinary mechanical properties of spider dragline silk.</title>
        <authorList>
            <person name="Kono N."/>
            <person name="Nakamura H."/>
            <person name="Mori M."/>
            <person name="Yoshida Y."/>
            <person name="Ohtoshi R."/>
            <person name="Malay A.D."/>
            <person name="Moran D.A.P."/>
            <person name="Tomita M."/>
            <person name="Numata K."/>
            <person name="Arakawa K."/>
        </authorList>
    </citation>
    <scope>NUCLEOTIDE SEQUENCE</scope>
</reference>